<protein>
    <submittedName>
        <fullName evidence="2">Uncharacterized protein</fullName>
    </submittedName>
</protein>
<evidence type="ECO:0000313" key="2">
    <source>
        <dbReference type="EMBL" id="WAQ90212.1"/>
    </source>
</evidence>
<dbReference type="Proteomes" id="UP001164743">
    <property type="component" value="Chromosome 12A"/>
</dbReference>
<evidence type="ECO:0000313" key="3">
    <source>
        <dbReference type="Proteomes" id="UP001164743"/>
    </source>
</evidence>
<keyword evidence="3" id="KW-1185">Reference proteome</keyword>
<feature type="region of interest" description="Disordered" evidence="1">
    <location>
        <begin position="85"/>
        <end position="107"/>
    </location>
</feature>
<dbReference type="GeneID" id="77802678"/>
<reference evidence="2" key="1">
    <citation type="submission" date="2022-10" db="EMBL/GenBank/DDBJ databases">
        <title>Puccinia triticina Genome sequencing and assembly.</title>
        <authorList>
            <person name="Li C."/>
        </authorList>
    </citation>
    <scope>NUCLEOTIDE SEQUENCE</scope>
    <source>
        <strain evidence="2">Pt15</strain>
    </source>
</reference>
<evidence type="ECO:0000256" key="1">
    <source>
        <dbReference type="SAM" id="MobiDB-lite"/>
    </source>
</evidence>
<feature type="region of interest" description="Disordered" evidence="1">
    <location>
        <begin position="260"/>
        <end position="296"/>
    </location>
</feature>
<dbReference type="RefSeq" id="XP_053025767.1">
    <property type="nucleotide sequence ID" value="XM_053161783.1"/>
</dbReference>
<gene>
    <name evidence="2" type="ORF">PtA15_12A198</name>
</gene>
<name>A0ABY7D1S0_9BASI</name>
<sequence>MPRAPRRSTPAAGALAGIPGVTANHQDPVENPVRVIEPAGATSLGSNLPTFAEVVQRPIQAAVPKSGTLQVNPIKDVQVLGSSLHEGADVERNKSEQVPAPTAAPPNVNVPVQEAQFAVDSTSAVMVNVKAKKSKLNVEGKTSKRAVEALPTHDQTAGISKAFSVREDVWTAVDQISDGMTAVKGKKSKLHRQTPSITGFSCKTVNLGNPPDCKVTRAPEAEPSIRPARKLKTKRRAPVITEIKESSDKEIKKIVEDSQAICKVPRSATTSQGPTPKLKTKRQSSDKGNQKNAENA</sequence>
<feature type="compositionally biased region" description="Low complexity" evidence="1">
    <location>
        <begin position="98"/>
        <end position="107"/>
    </location>
</feature>
<feature type="region of interest" description="Disordered" evidence="1">
    <location>
        <begin position="1"/>
        <end position="29"/>
    </location>
</feature>
<feature type="compositionally biased region" description="Basic and acidic residues" evidence="1">
    <location>
        <begin position="86"/>
        <end position="95"/>
    </location>
</feature>
<dbReference type="EMBL" id="CP110432">
    <property type="protein sequence ID" value="WAQ90212.1"/>
    <property type="molecule type" value="Genomic_DNA"/>
</dbReference>
<accession>A0ABY7D1S0</accession>
<proteinExistence type="predicted"/>
<organism evidence="2 3">
    <name type="scientific">Puccinia triticina</name>
    <dbReference type="NCBI Taxonomy" id="208348"/>
    <lineage>
        <taxon>Eukaryota</taxon>
        <taxon>Fungi</taxon>
        <taxon>Dikarya</taxon>
        <taxon>Basidiomycota</taxon>
        <taxon>Pucciniomycotina</taxon>
        <taxon>Pucciniomycetes</taxon>
        <taxon>Pucciniales</taxon>
        <taxon>Pucciniaceae</taxon>
        <taxon>Puccinia</taxon>
    </lineage>
</organism>